<reference evidence="1" key="1">
    <citation type="submission" date="2021-03" db="EMBL/GenBank/DDBJ databases">
        <title>Genomic Encyclopedia of Type Strains, Phase IV (KMG-IV): sequencing the most valuable type-strain genomes for metagenomic binning, comparative biology and taxonomic classification.</title>
        <authorList>
            <person name="Goeker M."/>
        </authorList>
    </citation>
    <scope>NUCLEOTIDE SEQUENCE</scope>
    <source>
        <strain evidence="1">DSM 18131</strain>
    </source>
</reference>
<protein>
    <submittedName>
        <fullName evidence="1">Flp pilus assembly protein TadG</fullName>
    </submittedName>
</protein>
<evidence type="ECO:0000313" key="1">
    <source>
        <dbReference type="EMBL" id="MBP1871410.1"/>
    </source>
</evidence>
<gene>
    <name evidence="1" type="ORF">J2Z19_001107</name>
</gene>
<comment type="caution">
    <text evidence="1">The sequence shown here is derived from an EMBL/GenBank/DDBJ whole genome shotgun (WGS) entry which is preliminary data.</text>
</comment>
<dbReference type="Proteomes" id="UP000823773">
    <property type="component" value="Unassembled WGS sequence"/>
</dbReference>
<name>A0ACC5SRH7_ENSAD</name>
<evidence type="ECO:0000313" key="2">
    <source>
        <dbReference type="Proteomes" id="UP000823773"/>
    </source>
</evidence>
<accession>A0ACC5SRH7</accession>
<sequence>MTSLTKKTIALFARTRGAITLLAKDRSGFGAIEFAMVIPMLIVAYIGAFEVTLGFSVKNKVERAASSVADMVAQQSEVNKTYLGNMSSVAKSILAPYQNSGYTLKITGIKVDAANKGTVIWSRDQSGAIPYPANSATTVPAQFATTEAFVVRTELVVPHELLLFAEGLGSSTLKTINLSKTAYFRSRQAEIIKCPDC</sequence>
<keyword evidence="2" id="KW-1185">Reference proteome</keyword>
<dbReference type="EMBL" id="JAGGJR010000001">
    <property type="protein sequence ID" value="MBP1871410.1"/>
    <property type="molecule type" value="Genomic_DNA"/>
</dbReference>
<organism evidence="1 2">
    <name type="scientific">Ensifer adhaerens</name>
    <name type="common">Sinorhizobium morelense</name>
    <dbReference type="NCBI Taxonomy" id="106592"/>
    <lineage>
        <taxon>Bacteria</taxon>
        <taxon>Pseudomonadati</taxon>
        <taxon>Pseudomonadota</taxon>
        <taxon>Alphaproteobacteria</taxon>
        <taxon>Hyphomicrobiales</taxon>
        <taxon>Rhizobiaceae</taxon>
        <taxon>Sinorhizobium/Ensifer group</taxon>
        <taxon>Ensifer</taxon>
    </lineage>
</organism>
<proteinExistence type="predicted"/>